<accession>A0ABW0X6I3</accession>
<dbReference type="PROSITE" id="PS50937">
    <property type="entry name" value="HTH_MERR_2"/>
    <property type="match status" value="1"/>
</dbReference>
<dbReference type="InterPro" id="IPR009061">
    <property type="entry name" value="DNA-bd_dom_put_sf"/>
</dbReference>
<dbReference type="SUPFAM" id="SSF89082">
    <property type="entry name" value="Antibiotic binding domain of TipA-like multidrug resistance regulators"/>
    <property type="match status" value="1"/>
</dbReference>
<dbReference type="CDD" id="cd01106">
    <property type="entry name" value="HTH_TipAL-Mta"/>
    <property type="match status" value="1"/>
</dbReference>
<dbReference type="Gene3D" id="1.10.1660.10">
    <property type="match status" value="1"/>
</dbReference>
<dbReference type="SUPFAM" id="SSF46955">
    <property type="entry name" value="Putative DNA-binding domain"/>
    <property type="match status" value="1"/>
</dbReference>
<keyword evidence="4" id="KW-0804">Transcription</keyword>
<evidence type="ECO:0000256" key="1">
    <source>
        <dbReference type="ARBA" id="ARBA00023015"/>
    </source>
</evidence>
<dbReference type="InterPro" id="IPR000551">
    <property type="entry name" value="MerR-type_HTH_dom"/>
</dbReference>
<dbReference type="Pfam" id="PF13411">
    <property type="entry name" value="MerR_1"/>
    <property type="match status" value="1"/>
</dbReference>
<dbReference type="InterPro" id="IPR012925">
    <property type="entry name" value="TipAS_dom"/>
</dbReference>
<gene>
    <name evidence="6" type="ORF">ACFP3U_24600</name>
</gene>
<dbReference type="SMART" id="SM00422">
    <property type="entry name" value="HTH_MERR"/>
    <property type="match status" value="1"/>
</dbReference>
<dbReference type="EMBL" id="JBHSOF010000036">
    <property type="protein sequence ID" value="MFC5666142.1"/>
    <property type="molecule type" value="Genomic_DNA"/>
</dbReference>
<organism evidence="6 7">
    <name type="scientific">Kitasatospora misakiensis</name>
    <dbReference type="NCBI Taxonomy" id="67330"/>
    <lineage>
        <taxon>Bacteria</taxon>
        <taxon>Bacillati</taxon>
        <taxon>Actinomycetota</taxon>
        <taxon>Actinomycetes</taxon>
        <taxon>Kitasatosporales</taxon>
        <taxon>Streptomycetaceae</taxon>
        <taxon>Kitasatospora</taxon>
    </lineage>
</organism>
<protein>
    <submittedName>
        <fullName evidence="6">MerR family transcriptional regulator</fullName>
    </submittedName>
</protein>
<comment type="caution">
    <text evidence="6">The sequence shown here is derived from an EMBL/GenBank/DDBJ whole genome shotgun (WGS) entry which is preliminary data.</text>
</comment>
<keyword evidence="3" id="KW-0010">Activator</keyword>
<proteinExistence type="predicted"/>
<feature type="domain" description="HTH merR-type" evidence="5">
    <location>
        <begin position="11"/>
        <end position="80"/>
    </location>
</feature>
<dbReference type="PANTHER" id="PTHR30204:SF90">
    <property type="entry name" value="HTH-TYPE TRANSCRIPTIONAL ACTIVATOR MTA"/>
    <property type="match status" value="1"/>
</dbReference>
<dbReference type="Proteomes" id="UP001595975">
    <property type="component" value="Unassembled WGS sequence"/>
</dbReference>
<evidence type="ECO:0000256" key="4">
    <source>
        <dbReference type="ARBA" id="ARBA00023163"/>
    </source>
</evidence>
<sequence length="265" mass="29806">MNSGDDDGRTGHTVGAVARIAKVTVRTLHHYDEIGLLSPRGRTPAGYRRYDEADLGRLQRILFYRELGFPLEGIAAVLDDDSVSPSEHLRRQHQLLTDRIAHLQKLAAAVEHAMEAEKMGIQLTPEEKFELFGEHYREEWEGEAEQRWGDTAAWAESQRRTGGYDKADWQRIKAEADALNARLVELFTAGEPADGGPAMDLAEAHRQHIRENFYDCTFEIHRGIAGMYVADPRFTAVYEELAPGLARWLHDAMLANAALRTGEQG</sequence>
<evidence type="ECO:0000313" key="7">
    <source>
        <dbReference type="Proteomes" id="UP001595975"/>
    </source>
</evidence>
<dbReference type="RefSeq" id="WP_380227816.1">
    <property type="nucleotide sequence ID" value="NZ_JBHSOF010000036.1"/>
</dbReference>
<evidence type="ECO:0000313" key="6">
    <source>
        <dbReference type="EMBL" id="MFC5666142.1"/>
    </source>
</evidence>
<reference evidence="7" key="1">
    <citation type="journal article" date="2019" name="Int. J. Syst. Evol. Microbiol.">
        <title>The Global Catalogue of Microorganisms (GCM) 10K type strain sequencing project: providing services to taxonomists for standard genome sequencing and annotation.</title>
        <authorList>
            <consortium name="The Broad Institute Genomics Platform"/>
            <consortium name="The Broad Institute Genome Sequencing Center for Infectious Disease"/>
            <person name="Wu L."/>
            <person name="Ma J."/>
        </authorList>
    </citation>
    <scope>NUCLEOTIDE SEQUENCE [LARGE SCALE GENOMIC DNA]</scope>
    <source>
        <strain evidence="7">CGMCC 4.1437</strain>
    </source>
</reference>
<dbReference type="PANTHER" id="PTHR30204">
    <property type="entry name" value="REDOX-CYCLING DRUG-SENSING TRANSCRIPTIONAL ACTIVATOR SOXR"/>
    <property type="match status" value="1"/>
</dbReference>
<keyword evidence="1" id="KW-0805">Transcription regulation</keyword>
<keyword evidence="2" id="KW-0238">DNA-binding</keyword>
<dbReference type="Gene3D" id="1.10.490.50">
    <property type="entry name" value="Antibiotic binding domain of TipA-like multidrug resistance regulators"/>
    <property type="match status" value="1"/>
</dbReference>
<dbReference type="Pfam" id="PF07739">
    <property type="entry name" value="TipAS"/>
    <property type="match status" value="1"/>
</dbReference>
<dbReference type="PRINTS" id="PR00040">
    <property type="entry name" value="HTHMERR"/>
</dbReference>
<evidence type="ECO:0000259" key="5">
    <source>
        <dbReference type="PROSITE" id="PS50937"/>
    </source>
</evidence>
<keyword evidence="7" id="KW-1185">Reference proteome</keyword>
<evidence type="ECO:0000256" key="3">
    <source>
        <dbReference type="ARBA" id="ARBA00023159"/>
    </source>
</evidence>
<name>A0ABW0X6I3_9ACTN</name>
<dbReference type="InterPro" id="IPR047057">
    <property type="entry name" value="MerR_fam"/>
</dbReference>
<evidence type="ECO:0000256" key="2">
    <source>
        <dbReference type="ARBA" id="ARBA00023125"/>
    </source>
</evidence>
<dbReference type="InterPro" id="IPR036244">
    <property type="entry name" value="TipA-like_antibiotic-bd"/>
</dbReference>